<proteinExistence type="predicted"/>
<reference evidence="1 2" key="1">
    <citation type="journal article" date="2011" name="Science">
        <title>The ecoresponsive genome of Daphnia pulex.</title>
        <authorList>
            <person name="Colbourne J.K."/>
            <person name="Pfrender M.E."/>
            <person name="Gilbert D."/>
            <person name="Thomas W.K."/>
            <person name="Tucker A."/>
            <person name="Oakley T.H."/>
            <person name="Tokishita S."/>
            <person name="Aerts A."/>
            <person name="Arnold G.J."/>
            <person name="Basu M.K."/>
            <person name="Bauer D.J."/>
            <person name="Caceres C.E."/>
            <person name="Carmel L."/>
            <person name="Casola C."/>
            <person name="Choi J.H."/>
            <person name="Detter J.C."/>
            <person name="Dong Q."/>
            <person name="Dusheyko S."/>
            <person name="Eads B.D."/>
            <person name="Frohlich T."/>
            <person name="Geiler-Samerotte K.A."/>
            <person name="Gerlach D."/>
            <person name="Hatcher P."/>
            <person name="Jogdeo S."/>
            <person name="Krijgsveld J."/>
            <person name="Kriventseva E.V."/>
            <person name="Kultz D."/>
            <person name="Laforsch C."/>
            <person name="Lindquist E."/>
            <person name="Lopez J."/>
            <person name="Manak J.R."/>
            <person name="Muller J."/>
            <person name="Pangilinan J."/>
            <person name="Patwardhan R.P."/>
            <person name="Pitluck S."/>
            <person name="Pritham E.J."/>
            <person name="Rechtsteiner A."/>
            <person name="Rho M."/>
            <person name="Rogozin I.B."/>
            <person name="Sakarya O."/>
            <person name="Salamov A."/>
            <person name="Schaack S."/>
            <person name="Shapiro H."/>
            <person name="Shiga Y."/>
            <person name="Skalitzky C."/>
            <person name="Smith Z."/>
            <person name="Souvorov A."/>
            <person name="Sung W."/>
            <person name="Tang Z."/>
            <person name="Tsuchiya D."/>
            <person name="Tu H."/>
            <person name="Vos H."/>
            <person name="Wang M."/>
            <person name="Wolf Y.I."/>
            <person name="Yamagata H."/>
            <person name="Yamada T."/>
            <person name="Ye Y."/>
            <person name="Shaw J.R."/>
            <person name="Andrews J."/>
            <person name="Crease T.J."/>
            <person name="Tang H."/>
            <person name="Lucas S.M."/>
            <person name="Robertson H.M."/>
            <person name="Bork P."/>
            <person name="Koonin E.V."/>
            <person name="Zdobnov E.M."/>
            <person name="Grigoriev I.V."/>
            <person name="Lynch M."/>
            <person name="Boore J.L."/>
        </authorList>
    </citation>
    <scope>NUCLEOTIDE SEQUENCE [LARGE SCALE GENOMIC DNA]</scope>
</reference>
<gene>
    <name evidence="1" type="ORF">DAPPUDRAFT_236823</name>
</gene>
<organism evidence="1 2">
    <name type="scientific">Daphnia pulex</name>
    <name type="common">Water flea</name>
    <dbReference type="NCBI Taxonomy" id="6669"/>
    <lineage>
        <taxon>Eukaryota</taxon>
        <taxon>Metazoa</taxon>
        <taxon>Ecdysozoa</taxon>
        <taxon>Arthropoda</taxon>
        <taxon>Crustacea</taxon>
        <taxon>Branchiopoda</taxon>
        <taxon>Diplostraca</taxon>
        <taxon>Cladocera</taxon>
        <taxon>Anomopoda</taxon>
        <taxon>Daphniidae</taxon>
        <taxon>Daphnia</taxon>
    </lineage>
</organism>
<protein>
    <submittedName>
        <fullName evidence="1">Uncharacterized protein</fullName>
    </submittedName>
</protein>
<dbReference type="EMBL" id="GL732530">
    <property type="protein sequence ID" value="EFX86164.1"/>
    <property type="molecule type" value="Genomic_DNA"/>
</dbReference>
<dbReference type="InParanoid" id="E9G207"/>
<sequence length="78" mass="8382">MSIAINGKRLASLLAVKRGVEEIFPGSVQASSDSGITERRSEMLIDNAKDLFPAIGQQSVPESPYLLKEIDSQVYTGG</sequence>
<dbReference type="Proteomes" id="UP000000305">
    <property type="component" value="Unassembled WGS sequence"/>
</dbReference>
<keyword evidence="2" id="KW-1185">Reference proteome</keyword>
<name>E9G207_DAPPU</name>
<dbReference type="HOGENOM" id="CLU_2624534_0_0_1"/>
<evidence type="ECO:0000313" key="2">
    <source>
        <dbReference type="Proteomes" id="UP000000305"/>
    </source>
</evidence>
<evidence type="ECO:0000313" key="1">
    <source>
        <dbReference type="EMBL" id="EFX86164.1"/>
    </source>
</evidence>
<dbReference type="KEGG" id="dpx:DAPPUDRAFT_236823"/>
<accession>E9G207</accession>
<dbReference type="AlphaFoldDB" id="E9G207"/>